<feature type="transmembrane region" description="Helical" evidence="9">
    <location>
        <begin position="258"/>
        <end position="276"/>
    </location>
</feature>
<dbReference type="GO" id="GO:0140359">
    <property type="term" value="F:ABC-type transporter activity"/>
    <property type="evidence" value="ECO:0007669"/>
    <property type="project" value="InterPro"/>
</dbReference>
<keyword evidence="3" id="KW-1003">Cell membrane</keyword>
<keyword evidence="13" id="KW-1185">Reference proteome</keyword>
<comment type="caution">
    <text evidence="12">The sequence shown here is derived from an EMBL/GenBank/DDBJ whole genome shotgun (WGS) entry which is preliminary data.</text>
</comment>
<dbReference type="FunFam" id="3.40.50.300:FF:000221">
    <property type="entry name" value="Multidrug ABC transporter ATP-binding protein"/>
    <property type="match status" value="1"/>
</dbReference>
<evidence type="ECO:0000256" key="2">
    <source>
        <dbReference type="ARBA" id="ARBA00022448"/>
    </source>
</evidence>
<dbReference type="RefSeq" id="WP_101250874.1">
    <property type="nucleotide sequence ID" value="NZ_PIUM01000012.1"/>
</dbReference>
<dbReference type="PROSITE" id="PS50929">
    <property type="entry name" value="ABC_TM1F"/>
    <property type="match status" value="1"/>
</dbReference>
<dbReference type="PROSITE" id="PS50893">
    <property type="entry name" value="ABC_TRANSPORTER_2"/>
    <property type="match status" value="1"/>
</dbReference>
<dbReference type="Pfam" id="PF00005">
    <property type="entry name" value="ABC_tran"/>
    <property type="match status" value="1"/>
</dbReference>
<keyword evidence="2" id="KW-0813">Transport</keyword>
<name>A0A2N3PVB0_9PROT</name>
<keyword evidence="8 9" id="KW-0472">Membrane</keyword>
<keyword evidence="6" id="KW-0067">ATP-binding</keyword>
<organism evidence="12 13">
    <name type="scientific">Telmatospirillum siberiense</name>
    <dbReference type="NCBI Taxonomy" id="382514"/>
    <lineage>
        <taxon>Bacteria</taxon>
        <taxon>Pseudomonadati</taxon>
        <taxon>Pseudomonadota</taxon>
        <taxon>Alphaproteobacteria</taxon>
        <taxon>Rhodospirillales</taxon>
        <taxon>Rhodospirillaceae</taxon>
        <taxon>Telmatospirillum</taxon>
    </lineage>
</organism>
<dbReference type="Gene3D" id="1.20.1560.10">
    <property type="entry name" value="ABC transporter type 1, transmembrane domain"/>
    <property type="match status" value="1"/>
</dbReference>
<keyword evidence="7 9" id="KW-1133">Transmembrane helix</keyword>
<evidence type="ECO:0008006" key="14">
    <source>
        <dbReference type="Google" id="ProtNLM"/>
    </source>
</evidence>
<dbReference type="GO" id="GO:0005524">
    <property type="term" value="F:ATP binding"/>
    <property type="evidence" value="ECO:0007669"/>
    <property type="project" value="UniProtKB-KW"/>
</dbReference>
<dbReference type="SMART" id="SM00382">
    <property type="entry name" value="AAA"/>
    <property type="match status" value="1"/>
</dbReference>
<dbReference type="EMBL" id="PIUM01000012">
    <property type="protein sequence ID" value="PKU24335.1"/>
    <property type="molecule type" value="Genomic_DNA"/>
</dbReference>
<evidence type="ECO:0000256" key="4">
    <source>
        <dbReference type="ARBA" id="ARBA00022692"/>
    </source>
</evidence>
<keyword evidence="5" id="KW-0547">Nucleotide-binding</keyword>
<feature type="transmembrane region" description="Helical" evidence="9">
    <location>
        <begin position="113"/>
        <end position="131"/>
    </location>
</feature>
<dbReference type="GO" id="GO:0034040">
    <property type="term" value="F:ATPase-coupled lipid transmembrane transporter activity"/>
    <property type="evidence" value="ECO:0007669"/>
    <property type="project" value="TreeGrafter"/>
</dbReference>
<dbReference type="InterPro" id="IPR003439">
    <property type="entry name" value="ABC_transporter-like_ATP-bd"/>
</dbReference>
<gene>
    <name evidence="12" type="ORF">CWS72_12130</name>
</gene>
<dbReference type="InterPro" id="IPR027417">
    <property type="entry name" value="P-loop_NTPase"/>
</dbReference>
<protein>
    <recommendedName>
        <fullName evidence="14">ABC transporter ATP-binding protein</fullName>
    </recommendedName>
</protein>
<dbReference type="PANTHER" id="PTHR24221">
    <property type="entry name" value="ATP-BINDING CASSETTE SUB-FAMILY B"/>
    <property type="match status" value="1"/>
</dbReference>
<keyword evidence="4 9" id="KW-0812">Transmembrane</keyword>
<dbReference type="InterPro" id="IPR003593">
    <property type="entry name" value="AAA+_ATPase"/>
</dbReference>
<comment type="subcellular location">
    <subcellularLocation>
        <location evidence="1">Cell membrane</location>
        <topology evidence="1">Multi-pass membrane protein</topology>
    </subcellularLocation>
</comment>
<dbReference type="PANTHER" id="PTHR24221:SF654">
    <property type="entry name" value="ATP-BINDING CASSETTE SUB-FAMILY B MEMBER 6"/>
    <property type="match status" value="1"/>
</dbReference>
<evidence type="ECO:0000256" key="6">
    <source>
        <dbReference type="ARBA" id="ARBA00022840"/>
    </source>
</evidence>
<dbReference type="Proteomes" id="UP000233293">
    <property type="component" value="Unassembled WGS sequence"/>
</dbReference>
<dbReference type="Pfam" id="PF00664">
    <property type="entry name" value="ABC_membrane"/>
    <property type="match status" value="1"/>
</dbReference>
<dbReference type="InterPro" id="IPR036640">
    <property type="entry name" value="ABC1_TM_sf"/>
</dbReference>
<evidence type="ECO:0000313" key="13">
    <source>
        <dbReference type="Proteomes" id="UP000233293"/>
    </source>
</evidence>
<feature type="transmembrane region" description="Helical" evidence="9">
    <location>
        <begin position="345"/>
        <end position="369"/>
    </location>
</feature>
<feature type="transmembrane region" description="Helical" evidence="9">
    <location>
        <begin position="151"/>
        <end position="172"/>
    </location>
</feature>
<evidence type="ECO:0000259" key="10">
    <source>
        <dbReference type="PROSITE" id="PS50893"/>
    </source>
</evidence>
<proteinExistence type="predicted"/>
<evidence type="ECO:0000256" key="1">
    <source>
        <dbReference type="ARBA" id="ARBA00004651"/>
    </source>
</evidence>
<reference evidence="13" key="1">
    <citation type="submission" date="2017-12" db="EMBL/GenBank/DDBJ databases">
        <title>Draft genome sequence of Telmatospirillum siberiense 26-4b1T, an acidotolerant peatland alphaproteobacterium potentially involved in sulfur cycling.</title>
        <authorList>
            <person name="Hausmann B."/>
            <person name="Pjevac P."/>
            <person name="Schreck K."/>
            <person name="Herbold C.W."/>
            <person name="Daims H."/>
            <person name="Wagner M."/>
            <person name="Pester M."/>
            <person name="Loy A."/>
        </authorList>
    </citation>
    <scope>NUCLEOTIDE SEQUENCE [LARGE SCALE GENOMIC DNA]</scope>
    <source>
        <strain evidence="13">26-4b1</strain>
    </source>
</reference>
<dbReference type="GO" id="GO:0016887">
    <property type="term" value="F:ATP hydrolysis activity"/>
    <property type="evidence" value="ECO:0007669"/>
    <property type="project" value="InterPro"/>
</dbReference>
<evidence type="ECO:0000256" key="3">
    <source>
        <dbReference type="ARBA" id="ARBA00022475"/>
    </source>
</evidence>
<feature type="domain" description="ABC transporter" evidence="10">
    <location>
        <begin position="434"/>
        <end position="669"/>
    </location>
</feature>
<dbReference type="SUPFAM" id="SSF90123">
    <property type="entry name" value="ABC transporter transmembrane region"/>
    <property type="match status" value="1"/>
</dbReference>
<dbReference type="InterPro" id="IPR011527">
    <property type="entry name" value="ABC1_TM_dom"/>
</dbReference>
<sequence>MRRQSVPLPYSDGANLERLSLVPGRIRWRWRALRDTPGLPERLTEALNGCPGVLQVQVDSRIMRILVLFDRRTDVDALEAVISALWSSPETAPETVDWPDLTGRLIRAPEARLGTVLAGGAAVASLVRIFSLGRTLDRLLRGGALSGRVALAGPMGLSLAGILAGTFAYIELKRRSSNIWHRLGRTVETEMRLALSQRLLLADQPALDGQSTSSLANSIRHNLVQIEQGFDGLSALAHIALNTALLTLTFFVLAPQLVWIPLLALLAMVVEVRRSYRDMRQRYEIAGEARNLPDRKLTELIDGLTTIRGYGLEERVLADMRQAATAYERISIEASRQSVRYPLRLELITLLGVSAVTLAAGLALAAGTISPGSHLVLMLISGHLFYPFSNLGQALDSVNHGLAAYRSLSRISALPIERDDGSTALAPDAPADAIEFSNVVFGYPGARELAIRNIDLRIPRGSVVGIVGASGSGKSTLVKLLLRFYDPLEGSVRIDGEDIRNFRRESLRKVFSCVDQRSFLFEDTVGHNIGLGQEDADAESIVEAARSAHIHHFVEALPQGYFTEIGVQGLKLSDGQRQRLLIARALLKRSPVLLLDEATSNLDAVTEQSVLSGIRQRMAGHTIIVVAHRLAAVRDADTIIVLDHGRIVETGSHAGLIRKNGFYRSLLNSQNRGVSRSAM</sequence>
<dbReference type="AlphaFoldDB" id="A0A2N3PVB0"/>
<dbReference type="OrthoDB" id="5288404at2"/>
<evidence type="ECO:0000313" key="12">
    <source>
        <dbReference type="EMBL" id="PKU24335.1"/>
    </source>
</evidence>
<dbReference type="Gene3D" id="3.40.50.300">
    <property type="entry name" value="P-loop containing nucleotide triphosphate hydrolases"/>
    <property type="match status" value="1"/>
</dbReference>
<dbReference type="SUPFAM" id="SSF52540">
    <property type="entry name" value="P-loop containing nucleoside triphosphate hydrolases"/>
    <property type="match status" value="1"/>
</dbReference>
<evidence type="ECO:0000259" key="11">
    <source>
        <dbReference type="PROSITE" id="PS50929"/>
    </source>
</evidence>
<accession>A0A2N3PVB0</accession>
<evidence type="ECO:0000256" key="8">
    <source>
        <dbReference type="ARBA" id="ARBA00023136"/>
    </source>
</evidence>
<evidence type="ECO:0000256" key="7">
    <source>
        <dbReference type="ARBA" id="ARBA00022989"/>
    </source>
</evidence>
<evidence type="ECO:0000256" key="5">
    <source>
        <dbReference type="ARBA" id="ARBA00022741"/>
    </source>
</evidence>
<feature type="domain" description="ABC transmembrane type-1" evidence="11">
    <location>
        <begin position="113"/>
        <end position="400"/>
    </location>
</feature>
<dbReference type="GO" id="GO:0005886">
    <property type="term" value="C:plasma membrane"/>
    <property type="evidence" value="ECO:0007669"/>
    <property type="project" value="UniProtKB-SubCell"/>
</dbReference>
<evidence type="ECO:0000256" key="9">
    <source>
        <dbReference type="SAM" id="Phobius"/>
    </source>
</evidence>
<dbReference type="InterPro" id="IPR039421">
    <property type="entry name" value="Type_1_exporter"/>
</dbReference>